<dbReference type="InterPro" id="IPR011990">
    <property type="entry name" value="TPR-like_helical_dom_sf"/>
</dbReference>
<dbReference type="Proteomes" id="UP001149079">
    <property type="component" value="Unassembled WGS sequence"/>
</dbReference>
<feature type="compositionally biased region" description="Basic and acidic residues" evidence="4">
    <location>
        <begin position="325"/>
        <end position="336"/>
    </location>
</feature>
<keyword evidence="2 3" id="KW-0802">TPR repeat</keyword>
<sequence>MAAKAALKAVRQALAEKDYQGAIEKSKDIIQHDPNNYHANVFLGVAHDRLNNDAEAESAYSAATKINADDKTAWLGLVSLYEKCGCEHDGYRQAVIALGKIFADEDQQDRCHDVINKYTKTMKDTGTKTQQKHALELQLPGSPLYDFLEGRLPHPSQTYQRLIEITESLEKEFINREIGERRTRLGARIDQVTQEVRREAAKNSGLDRFYHGIIDWTNDDDIRRHYEEKLFQRAYEELGFVPAADKATKREAVFKAAQDMVIIKHPFEPAWKIFLGWQDVEEFSDYDVGHLREYIEFFPESGLAKVLQGFLSSELSPFPIPPPDESARNTDAKEGAQSDDEINDHEIAIEDRLILMAEGLESARDSILAHRIMADFYLSLEEYASVITIARKGLSFVAELARFSGVSLQNTTDALNIALANALIYHQSPRHHPEAKRIFEDILERKPTSSNCLLGIGLILKEDHDYAEAVDFLRRSLDRDASNLKIRGELAWCEALSGSLEDGLISLEATLHDLKEAQPDDRDFASELLYRIGYCQWEINPSRAARKDRNGAYASLFASIKANMRYAPAYSLLGIYYADYKKDKVRARRCFHKAFELSVSEIEAAERLARDFANSKEWDLVEAVAQRVVDSGLARPSPGSKRRGYSWPYAALGSVQINKQQYTKAIVSFQAALRLSPGDYNSWVGLAEGYQHTGKYIAAIKTFEHAETLVPALSAEDQTHAWFARYMMANVWRDLGQFDDAIAGYENILKSRPDDIGVTLALLQTLTENSTKLLTMGLFDEAAELVCEAIAVASSLAQVKSDIFNLWKAVGDVCANLTSMKAKAEKLSVHSCRALLSVDLDPMALEVMADIDGVGNGWLEASDSEESMPSESHIFLSIIAYKRALHVSKDDTHSQAIAWYNLGWAEYLASRNVQVNSTTKGKESRKFLKTAMRCFKRAIELEAGNAEFWNALGVATAAMSPKVSQHAFVRSLHLNERSAQVWTNLGALYLLQGETRKANEIFMRAQAIDPEYSLACVGQGYGALAIQDVEDARAQFEHAFDISNSSDIIPKRQFGLSRFDRIGEPSASTEVSELMHPFFALSQLCIQAPSDLPFVHLSALFAERMGDTLDAESSLEVVCQGMEDEYEKTESPASLLKYAQANADMARILLARQSYEEAAEKAELALTLSGEEDAERVDPEACKKLRLSAHLTAGLAFYKMKSMDQAIDMFRDALEEADQSPDVVCLLAQVLWAKGGEENRSVAREQLLNCKVNNPGHVGVVTLWAAIALLDQDRDTLANVEPDLRGIIARHSTGLRDRAKVVNLLAAISAAGLGRDAHVPEDARRVGAATAAVMLSPSQPAGWMELYAASGHPYLASMSLNRALANVPPNGNFRAEGLSQAYTQTGKAGDVLRAIVVAPWQSNGWDKLKDFIPDGKLQEGGIKSGQELDDDAPLVQWRCGMGLGSEGSVEDEMSPWKRRTMGTVRY</sequence>
<dbReference type="InterPro" id="IPR019734">
    <property type="entry name" value="TPR_rpt"/>
</dbReference>
<dbReference type="GO" id="GO:0006401">
    <property type="term" value="P:RNA catabolic process"/>
    <property type="evidence" value="ECO:0007669"/>
    <property type="project" value="InterPro"/>
</dbReference>
<accession>A0A9W9GMT7</accession>
<keyword evidence="1" id="KW-0677">Repeat</keyword>
<evidence type="ECO:0000256" key="2">
    <source>
        <dbReference type="ARBA" id="ARBA00022803"/>
    </source>
</evidence>
<organism evidence="5 6">
    <name type="scientific">Penicillium bovifimosum</name>
    <dbReference type="NCBI Taxonomy" id="126998"/>
    <lineage>
        <taxon>Eukaryota</taxon>
        <taxon>Fungi</taxon>
        <taxon>Dikarya</taxon>
        <taxon>Ascomycota</taxon>
        <taxon>Pezizomycotina</taxon>
        <taxon>Eurotiomycetes</taxon>
        <taxon>Eurotiomycetidae</taxon>
        <taxon>Eurotiales</taxon>
        <taxon>Aspergillaceae</taxon>
        <taxon>Penicillium</taxon>
    </lineage>
</organism>
<dbReference type="Pfam" id="PF13174">
    <property type="entry name" value="TPR_6"/>
    <property type="match status" value="1"/>
</dbReference>
<dbReference type="GO" id="GO:0055087">
    <property type="term" value="C:Ski complex"/>
    <property type="evidence" value="ECO:0007669"/>
    <property type="project" value="InterPro"/>
</dbReference>
<comment type="caution">
    <text evidence="5">The sequence shown here is derived from an EMBL/GenBank/DDBJ whole genome shotgun (WGS) entry which is preliminary data.</text>
</comment>
<feature type="region of interest" description="Disordered" evidence="4">
    <location>
        <begin position="320"/>
        <end position="339"/>
    </location>
</feature>
<feature type="repeat" description="TPR" evidence="3">
    <location>
        <begin position="1187"/>
        <end position="1220"/>
    </location>
</feature>
<dbReference type="RefSeq" id="XP_056518673.1">
    <property type="nucleotide sequence ID" value="XM_056668843.1"/>
</dbReference>
<name>A0A9W9GMT7_9EURO</name>
<feature type="repeat" description="TPR" evidence="3">
    <location>
        <begin position="646"/>
        <end position="679"/>
    </location>
</feature>
<dbReference type="InterPro" id="IPR039226">
    <property type="entry name" value="Ski3/TTC37"/>
</dbReference>
<protein>
    <submittedName>
        <fullName evidence="5">Uncharacterized protein</fullName>
    </submittedName>
</protein>
<evidence type="ECO:0000313" key="6">
    <source>
        <dbReference type="Proteomes" id="UP001149079"/>
    </source>
</evidence>
<dbReference type="SMART" id="SM00028">
    <property type="entry name" value="TPR"/>
    <property type="match status" value="12"/>
</dbReference>
<keyword evidence="6" id="KW-1185">Reference proteome</keyword>
<proteinExistence type="predicted"/>
<evidence type="ECO:0000256" key="3">
    <source>
        <dbReference type="PROSITE-ProRule" id="PRU00339"/>
    </source>
</evidence>
<gene>
    <name evidence="5" type="ORF">N7515_008099</name>
</gene>
<dbReference type="Gene3D" id="1.25.40.10">
    <property type="entry name" value="Tetratricopeptide repeat domain"/>
    <property type="match status" value="4"/>
</dbReference>
<dbReference type="SUPFAM" id="SSF48452">
    <property type="entry name" value="TPR-like"/>
    <property type="match status" value="3"/>
</dbReference>
<feature type="repeat" description="TPR" evidence="3">
    <location>
        <begin position="979"/>
        <end position="1012"/>
    </location>
</feature>
<dbReference type="EMBL" id="JAPQKL010000006">
    <property type="protein sequence ID" value="KAJ5124274.1"/>
    <property type="molecule type" value="Genomic_DNA"/>
</dbReference>
<dbReference type="PROSITE" id="PS50293">
    <property type="entry name" value="TPR_REGION"/>
    <property type="match status" value="1"/>
</dbReference>
<evidence type="ECO:0000256" key="4">
    <source>
        <dbReference type="SAM" id="MobiDB-lite"/>
    </source>
</evidence>
<feature type="repeat" description="TPR" evidence="3">
    <location>
        <begin position="722"/>
        <end position="755"/>
    </location>
</feature>
<reference evidence="5" key="2">
    <citation type="journal article" date="2023" name="IMA Fungus">
        <title>Comparative genomic study of the Penicillium genus elucidates a diverse pangenome and 15 lateral gene transfer events.</title>
        <authorList>
            <person name="Petersen C."/>
            <person name="Sorensen T."/>
            <person name="Nielsen M.R."/>
            <person name="Sondergaard T.E."/>
            <person name="Sorensen J.L."/>
            <person name="Fitzpatrick D.A."/>
            <person name="Frisvad J.C."/>
            <person name="Nielsen K.L."/>
        </authorList>
    </citation>
    <scope>NUCLEOTIDE SEQUENCE</scope>
    <source>
        <strain evidence="5">IBT 22155</strain>
    </source>
</reference>
<dbReference type="PANTHER" id="PTHR15704">
    <property type="entry name" value="SUPERKILLER 3 PROTEIN-RELATED"/>
    <property type="match status" value="1"/>
</dbReference>
<dbReference type="GeneID" id="81408013"/>
<evidence type="ECO:0000256" key="1">
    <source>
        <dbReference type="ARBA" id="ARBA00022737"/>
    </source>
</evidence>
<dbReference type="Pfam" id="PF14559">
    <property type="entry name" value="TPR_19"/>
    <property type="match status" value="1"/>
</dbReference>
<dbReference type="OrthoDB" id="421075at2759"/>
<evidence type="ECO:0000313" key="5">
    <source>
        <dbReference type="EMBL" id="KAJ5124274.1"/>
    </source>
</evidence>
<dbReference type="InterPro" id="IPR040962">
    <property type="entry name" value="TPR_22"/>
</dbReference>
<dbReference type="PROSITE" id="PS50005">
    <property type="entry name" value="TPR"/>
    <property type="match status" value="5"/>
</dbReference>
<dbReference type="Pfam" id="PF18833">
    <property type="entry name" value="TPR_22"/>
    <property type="match status" value="1"/>
</dbReference>
<dbReference type="Pfam" id="PF13181">
    <property type="entry name" value="TPR_8"/>
    <property type="match status" value="2"/>
</dbReference>
<feature type="repeat" description="TPR" evidence="3">
    <location>
        <begin position="450"/>
        <end position="483"/>
    </location>
</feature>
<dbReference type="PANTHER" id="PTHR15704:SF7">
    <property type="entry name" value="SUPERKILLER COMPLEX PROTEIN 3"/>
    <property type="match status" value="1"/>
</dbReference>
<reference evidence="5" key="1">
    <citation type="submission" date="2022-11" db="EMBL/GenBank/DDBJ databases">
        <authorList>
            <person name="Petersen C."/>
        </authorList>
    </citation>
    <scope>NUCLEOTIDE SEQUENCE</scope>
    <source>
        <strain evidence="5">IBT 22155</strain>
    </source>
</reference>